<evidence type="ECO:0000313" key="2">
    <source>
        <dbReference type="Proteomes" id="UP001196873"/>
    </source>
</evidence>
<comment type="caution">
    <text evidence="1">The sequence shown here is derived from an EMBL/GenBank/DDBJ whole genome shotgun (WGS) entry which is preliminary data.</text>
</comment>
<dbReference type="RefSeq" id="WP_219428816.1">
    <property type="nucleotide sequence ID" value="NZ_JAHXRF010000050.1"/>
</dbReference>
<sequence length="82" mass="10175">EKYFFSFLSFDDVRKLIWCFGKLGKTNLLINFYRFDKMAQKYLSNRFESSGEWEFRELIEHELRYLLRVYFPIIQLKKGFLL</sequence>
<gene>
    <name evidence="1" type="ORF">KZY68_13815</name>
</gene>
<organism evidence="1 2">
    <name type="scientific">Segatella salivae</name>
    <dbReference type="NCBI Taxonomy" id="228604"/>
    <lineage>
        <taxon>Bacteria</taxon>
        <taxon>Pseudomonadati</taxon>
        <taxon>Bacteroidota</taxon>
        <taxon>Bacteroidia</taxon>
        <taxon>Bacteroidales</taxon>
        <taxon>Prevotellaceae</taxon>
        <taxon>Segatella</taxon>
    </lineage>
</organism>
<protein>
    <recommendedName>
        <fullName evidence="3">Maturase K</fullName>
    </recommendedName>
</protein>
<name>A0AAW4NQF7_9BACT</name>
<reference evidence="1" key="1">
    <citation type="submission" date="2021-07" db="EMBL/GenBank/DDBJ databases">
        <title>Genomic diversity and antimicrobial resistance of Prevotella spp. isolated from chronic lung disease airways.</title>
        <authorList>
            <person name="Webb K.A."/>
            <person name="Olagoke O.S."/>
            <person name="Baird T."/>
            <person name="Neill J."/>
            <person name="Pham A."/>
            <person name="Wells T.J."/>
            <person name="Ramsay K.A."/>
            <person name="Bell S.C."/>
            <person name="Sarovich D.S."/>
            <person name="Price E.P."/>
        </authorList>
    </citation>
    <scope>NUCLEOTIDE SEQUENCE</scope>
    <source>
        <strain evidence="1">SCHI0047.S.3</strain>
    </source>
</reference>
<evidence type="ECO:0000313" key="1">
    <source>
        <dbReference type="EMBL" id="MBW4867041.1"/>
    </source>
</evidence>
<feature type="non-terminal residue" evidence="1">
    <location>
        <position position="1"/>
    </location>
</feature>
<evidence type="ECO:0008006" key="3">
    <source>
        <dbReference type="Google" id="ProtNLM"/>
    </source>
</evidence>
<accession>A0AAW4NQF7</accession>
<dbReference type="Proteomes" id="UP001196873">
    <property type="component" value="Unassembled WGS sequence"/>
</dbReference>
<dbReference type="EMBL" id="JAHXRF010000050">
    <property type="protein sequence ID" value="MBW4867041.1"/>
    <property type="molecule type" value="Genomic_DNA"/>
</dbReference>
<dbReference type="AlphaFoldDB" id="A0AAW4NQF7"/>
<proteinExistence type="predicted"/>